<comment type="caution">
    <text evidence="7">The sequence shown here is derived from an EMBL/GenBank/DDBJ whole genome shotgun (WGS) entry which is preliminary data.</text>
</comment>
<evidence type="ECO:0000313" key="8">
    <source>
        <dbReference type="EMBL" id="TFB30250.1"/>
    </source>
</evidence>
<dbReference type="InterPro" id="IPR009908">
    <property type="entry name" value="Methylamine_util_MauE"/>
</dbReference>
<dbReference type="EMBL" id="SOPX01000003">
    <property type="protein sequence ID" value="TFB30250.1"/>
    <property type="molecule type" value="Genomic_DNA"/>
</dbReference>
<evidence type="ECO:0000256" key="5">
    <source>
        <dbReference type="SAM" id="Phobius"/>
    </source>
</evidence>
<feature type="transmembrane region" description="Helical" evidence="5">
    <location>
        <begin position="113"/>
        <end position="131"/>
    </location>
</feature>
<evidence type="ECO:0000256" key="1">
    <source>
        <dbReference type="ARBA" id="ARBA00004141"/>
    </source>
</evidence>
<evidence type="ECO:0000313" key="7">
    <source>
        <dbReference type="EMBL" id="RLJ75147.1"/>
    </source>
</evidence>
<reference evidence="8 10" key="2">
    <citation type="submission" date="2019-03" db="EMBL/GenBank/DDBJ databases">
        <authorList>
            <person name="He R.-H."/>
        </authorList>
    </citation>
    <scope>NUCLEOTIDE SEQUENCE [LARGE SCALE GENOMIC DNA]</scope>
    <source>
        <strain evidence="8 10">DSM 19624</strain>
    </source>
</reference>
<dbReference type="Pfam" id="PF07291">
    <property type="entry name" value="MauE"/>
    <property type="match status" value="1"/>
</dbReference>
<dbReference type="OrthoDB" id="673785at2"/>
<evidence type="ECO:0000256" key="3">
    <source>
        <dbReference type="ARBA" id="ARBA00022989"/>
    </source>
</evidence>
<evidence type="ECO:0000259" key="6">
    <source>
        <dbReference type="Pfam" id="PF07291"/>
    </source>
</evidence>
<protein>
    <recommendedName>
        <fullName evidence="6">Methylamine utilisation protein MauE domain-containing protein</fullName>
    </recommendedName>
</protein>
<keyword evidence="4 5" id="KW-0472">Membrane</keyword>
<evidence type="ECO:0000313" key="9">
    <source>
        <dbReference type="Proteomes" id="UP000273898"/>
    </source>
</evidence>
<proteinExistence type="predicted"/>
<feature type="transmembrane region" description="Helical" evidence="5">
    <location>
        <begin position="7"/>
        <end position="25"/>
    </location>
</feature>
<organism evidence="7 9">
    <name type="scientific">Pedobacter alluvionis</name>
    <dbReference type="NCBI Taxonomy" id="475253"/>
    <lineage>
        <taxon>Bacteria</taxon>
        <taxon>Pseudomonadati</taxon>
        <taxon>Bacteroidota</taxon>
        <taxon>Sphingobacteriia</taxon>
        <taxon>Sphingobacteriales</taxon>
        <taxon>Sphingobacteriaceae</taxon>
        <taxon>Pedobacter</taxon>
    </lineage>
</organism>
<dbReference type="Proteomes" id="UP000273898">
    <property type="component" value="Unassembled WGS sequence"/>
</dbReference>
<dbReference type="Proteomes" id="UP000297429">
    <property type="component" value="Unassembled WGS sequence"/>
</dbReference>
<reference evidence="7 9" key="1">
    <citation type="submission" date="2018-10" db="EMBL/GenBank/DDBJ databases">
        <title>Genomic Encyclopedia of Archaeal and Bacterial Type Strains, Phase II (KMG-II): from individual species to whole genera.</title>
        <authorList>
            <person name="Goeker M."/>
        </authorList>
    </citation>
    <scope>NUCLEOTIDE SEQUENCE [LARGE SCALE GENOMIC DNA]</scope>
    <source>
        <strain evidence="7 9">DSM 19624</strain>
    </source>
</reference>
<evidence type="ECO:0000256" key="4">
    <source>
        <dbReference type="ARBA" id="ARBA00023136"/>
    </source>
</evidence>
<dbReference type="EMBL" id="RCCK01000012">
    <property type="protein sequence ID" value="RLJ75147.1"/>
    <property type="molecule type" value="Genomic_DNA"/>
</dbReference>
<keyword evidence="2 5" id="KW-0812">Transmembrane</keyword>
<dbReference type="RefSeq" id="WP_134380688.1">
    <property type="nucleotide sequence ID" value="NZ_RCCK01000012.1"/>
</dbReference>
<dbReference type="AlphaFoldDB" id="A0A497Y3V7"/>
<feature type="transmembrane region" description="Helical" evidence="5">
    <location>
        <begin position="72"/>
        <end position="93"/>
    </location>
</feature>
<feature type="domain" description="Methylamine utilisation protein MauE" evidence="6">
    <location>
        <begin position="5"/>
        <end position="131"/>
    </location>
</feature>
<dbReference type="GO" id="GO:0016020">
    <property type="term" value="C:membrane"/>
    <property type="evidence" value="ECO:0007669"/>
    <property type="project" value="UniProtKB-SubCell"/>
</dbReference>
<keyword evidence="10" id="KW-1185">Reference proteome</keyword>
<name>A0A497Y3V7_9SPHI</name>
<comment type="subcellular location">
    <subcellularLocation>
        <location evidence="1">Membrane</location>
        <topology evidence="1">Multi-pass membrane protein</topology>
    </subcellularLocation>
</comment>
<feature type="transmembrane region" description="Helical" evidence="5">
    <location>
        <begin position="45"/>
        <end position="65"/>
    </location>
</feature>
<dbReference type="GO" id="GO:0030416">
    <property type="term" value="P:methylamine metabolic process"/>
    <property type="evidence" value="ECO:0007669"/>
    <property type="project" value="InterPro"/>
</dbReference>
<accession>A0A497Y3V7</accession>
<sequence>MRNKQIIIEIVVILLVILFLYTGISKLVDFKGFTSDLNNQPFPNSLTPVLSWALPIAEIAIVVALSFERNRLIGLYAALLLMSLFTMYNALVLLHVFDYVPCSCGGVISKLTWPQHLVFNIFFVIIIFIAIKKHKSTISYNIQ</sequence>
<evidence type="ECO:0000256" key="2">
    <source>
        <dbReference type="ARBA" id="ARBA00022692"/>
    </source>
</evidence>
<gene>
    <name evidence="7" type="ORF">BCL90_3496</name>
    <name evidence="8" type="ORF">E3V97_18955</name>
</gene>
<evidence type="ECO:0000313" key="10">
    <source>
        <dbReference type="Proteomes" id="UP000297429"/>
    </source>
</evidence>
<keyword evidence="3 5" id="KW-1133">Transmembrane helix</keyword>